<sequence>MSQDDIQSPDQIAQAAERRSQNDIAESEATRSGSVPPEQETRKDVEKHGEIENGSVVPEFAKGLFTGIIFLATFGGSITFQTIIQDLGIGEDENPGHRFSRKRARTFLAISWVLFTIDLVLSSILLAMLYLYGGRAQHSWADNPVVRLISFILLPGVLVGALLFSSLAITAYSEPTGWTAVGFCGFFGGFILIWWLIEAV</sequence>
<reference evidence="1" key="1">
    <citation type="submission" date="2022-10" db="EMBL/GenBank/DDBJ databases">
        <title>Culturing micro-colonial fungi from biological soil crusts in the Mojave desert and describing Neophaeococcomyces mojavensis, and introducing the new genera and species Taxawa tesnikishii.</title>
        <authorList>
            <person name="Kurbessoian T."/>
            <person name="Stajich J.E."/>
        </authorList>
    </citation>
    <scope>NUCLEOTIDE SEQUENCE</scope>
    <source>
        <strain evidence="1">JES_112</strain>
    </source>
</reference>
<organism evidence="1 2">
    <name type="scientific">Neophaeococcomyces mojaviensis</name>
    <dbReference type="NCBI Taxonomy" id="3383035"/>
    <lineage>
        <taxon>Eukaryota</taxon>
        <taxon>Fungi</taxon>
        <taxon>Dikarya</taxon>
        <taxon>Ascomycota</taxon>
        <taxon>Pezizomycotina</taxon>
        <taxon>Eurotiomycetes</taxon>
        <taxon>Chaetothyriomycetidae</taxon>
        <taxon>Chaetothyriales</taxon>
        <taxon>Chaetothyriales incertae sedis</taxon>
        <taxon>Neophaeococcomyces</taxon>
    </lineage>
</organism>
<evidence type="ECO:0000313" key="1">
    <source>
        <dbReference type="EMBL" id="KAJ9656653.1"/>
    </source>
</evidence>
<dbReference type="Proteomes" id="UP001172386">
    <property type="component" value="Unassembled WGS sequence"/>
</dbReference>
<name>A0ACC3A8A2_9EURO</name>
<dbReference type="EMBL" id="JAPDRQ010000074">
    <property type="protein sequence ID" value="KAJ9656653.1"/>
    <property type="molecule type" value="Genomic_DNA"/>
</dbReference>
<gene>
    <name evidence="1" type="ORF">H2198_004772</name>
</gene>
<protein>
    <submittedName>
        <fullName evidence="1">Uncharacterized protein</fullName>
    </submittedName>
</protein>
<comment type="caution">
    <text evidence="1">The sequence shown here is derived from an EMBL/GenBank/DDBJ whole genome shotgun (WGS) entry which is preliminary data.</text>
</comment>
<proteinExistence type="predicted"/>
<keyword evidence="2" id="KW-1185">Reference proteome</keyword>
<accession>A0ACC3A8A2</accession>
<evidence type="ECO:0000313" key="2">
    <source>
        <dbReference type="Proteomes" id="UP001172386"/>
    </source>
</evidence>